<dbReference type="SUPFAM" id="SSF103025">
    <property type="entry name" value="Folate-binding domain"/>
    <property type="match status" value="1"/>
</dbReference>
<dbReference type="GO" id="GO:0019464">
    <property type="term" value="P:glycine decarboxylation via glycine cleavage system"/>
    <property type="evidence" value="ECO:0007669"/>
    <property type="project" value="UniProtKB-UniRule"/>
</dbReference>
<dbReference type="InterPro" id="IPR027266">
    <property type="entry name" value="TrmE/GcvT-like"/>
</dbReference>
<dbReference type="NCBIfam" id="TIGR00528">
    <property type="entry name" value="gcvT"/>
    <property type="match status" value="1"/>
</dbReference>
<dbReference type="Gene3D" id="3.30.1360.120">
    <property type="entry name" value="Probable tRNA modification gtpase trme, domain 1"/>
    <property type="match status" value="1"/>
</dbReference>
<dbReference type="Gene3D" id="4.10.1250.10">
    <property type="entry name" value="Aminomethyltransferase fragment"/>
    <property type="match status" value="1"/>
</dbReference>
<evidence type="ECO:0000313" key="11">
    <source>
        <dbReference type="EMBL" id="MCD5313348.1"/>
    </source>
</evidence>
<feature type="binding site" evidence="8">
    <location>
        <position position="203"/>
    </location>
    <ligand>
        <name>substrate</name>
    </ligand>
</feature>
<dbReference type="EC" id="2.1.2.10" evidence="2 7"/>
<dbReference type="InterPro" id="IPR006222">
    <property type="entry name" value="GCVT_N"/>
</dbReference>
<proteinExistence type="inferred from homology"/>
<name>A0A9X1T105_9ACTN</name>
<comment type="similarity">
    <text evidence="1 7">Belongs to the GcvT family.</text>
</comment>
<dbReference type="RefSeq" id="WP_231444452.1">
    <property type="nucleotide sequence ID" value="NZ_JAJOMB010000011.1"/>
</dbReference>
<comment type="function">
    <text evidence="7">The glycine cleavage system catalyzes the degradation of glycine.</text>
</comment>
<dbReference type="GO" id="GO:0004047">
    <property type="term" value="F:aminomethyltransferase activity"/>
    <property type="evidence" value="ECO:0007669"/>
    <property type="project" value="UniProtKB-UniRule"/>
</dbReference>
<dbReference type="Gene3D" id="3.30.70.1400">
    <property type="entry name" value="Aminomethyltransferase beta-barrel domains"/>
    <property type="match status" value="1"/>
</dbReference>
<dbReference type="InterPro" id="IPR006223">
    <property type="entry name" value="GcvT"/>
</dbReference>
<evidence type="ECO:0000313" key="12">
    <source>
        <dbReference type="Proteomes" id="UP001138997"/>
    </source>
</evidence>
<dbReference type="InterPro" id="IPR028896">
    <property type="entry name" value="GcvT/YgfZ/DmdA"/>
</dbReference>
<keyword evidence="12" id="KW-1185">Reference proteome</keyword>
<keyword evidence="3 7" id="KW-0032">Aminotransferase</keyword>
<dbReference type="InterPro" id="IPR013977">
    <property type="entry name" value="GcvT_C"/>
</dbReference>
<dbReference type="PIRSF" id="PIRSF006487">
    <property type="entry name" value="GcvT"/>
    <property type="match status" value="1"/>
</dbReference>
<evidence type="ECO:0000259" key="10">
    <source>
        <dbReference type="Pfam" id="PF08669"/>
    </source>
</evidence>
<evidence type="ECO:0000256" key="2">
    <source>
        <dbReference type="ARBA" id="ARBA00012616"/>
    </source>
</evidence>
<dbReference type="Pfam" id="PF08669">
    <property type="entry name" value="GCV_T_C"/>
    <property type="match status" value="1"/>
</dbReference>
<feature type="domain" description="GCVT N-terminal" evidence="9">
    <location>
        <begin position="9"/>
        <end position="270"/>
    </location>
</feature>
<accession>A0A9X1T105</accession>
<dbReference type="AlphaFoldDB" id="A0A9X1T105"/>
<dbReference type="InterPro" id="IPR029043">
    <property type="entry name" value="GcvT/YgfZ_C"/>
</dbReference>
<dbReference type="PANTHER" id="PTHR43757">
    <property type="entry name" value="AMINOMETHYLTRANSFERASE"/>
    <property type="match status" value="1"/>
</dbReference>
<dbReference type="GO" id="GO:0008483">
    <property type="term" value="F:transaminase activity"/>
    <property type="evidence" value="ECO:0007669"/>
    <property type="project" value="UniProtKB-KW"/>
</dbReference>
<evidence type="ECO:0000256" key="8">
    <source>
        <dbReference type="PIRSR" id="PIRSR006487-1"/>
    </source>
</evidence>
<evidence type="ECO:0000256" key="1">
    <source>
        <dbReference type="ARBA" id="ARBA00008609"/>
    </source>
</evidence>
<dbReference type="PANTHER" id="PTHR43757:SF2">
    <property type="entry name" value="AMINOMETHYLTRANSFERASE, MITOCHONDRIAL"/>
    <property type="match status" value="1"/>
</dbReference>
<sequence>MSTPRPTPLHDVHSAHGARLTDFAGWHMPLKYTSELAEHEAVRTTAGLFDLSHMGEIRLYGPQAGAALDHALVGRLSAIAVGRAKYSLLCDESGGILDDLVTYRLDEDEYLVIANASNTAVVLEALTARVQDFDVEITDETAQTALLAVQGPASQAIVQQLVGTDEERAAIAGLRYYACMPAQLAGLTVLLARTGYTGEDGFEVYIGADQAVPLWQALQSATEAAGGRLAGLACRDTLRLEAGMPLYGNELSLQTTPYAAGLGRVVQLGKPFVGQEALAQAAEKTPERVLTGLTGTGRRAARAGHPVLNAAGQTVGVITSGALSPTLGHPIALAYIDPAAIDPTGEGQSLQVDVRGTLLPFDVTPYPFYKRS</sequence>
<dbReference type="EMBL" id="JAJOMB010000011">
    <property type="protein sequence ID" value="MCD5313348.1"/>
    <property type="molecule type" value="Genomic_DNA"/>
</dbReference>
<dbReference type="NCBIfam" id="NF001567">
    <property type="entry name" value="PRK00389.1"/>
    <property type="match status" value="1"/>
</dbReference>
<dbReference type="Gene3D" id="2.40.30.110">
    <property type="entry name" value="Aminomethyltransferase beta-barrel domains"/>
    <property type="match status" value="1"/>
</dbReference>
<protein>
    <recommendedName>
        <fullName evidence="2 7">Aminomethyltransferase</fullName>
        <ecNumber evidence="2 7">2.1.2.10</ecNumber>
    </recommendedName>
    <alternativeName>
        <fullName evidence="5 7">Glycine cleavage system T protein</fullName>
    </alternativeName>
</protein>
<dbReference type="HAMAP" id="MF_00259">
    <property type="entry name" value="GcvT"/>
    <property type="match status" value="1"/>
</dbReference>
<evidence type="ECO:0000256" key="4">
    <source>
        <dbReference type="ARBA" id="ARBA00022679"/>
    </source>
</evidence>
<dbReference type="SUPFAM" id="SSF101790">
    <property type="entry name" value="Aminomethyltransferase beta-barrel domain"/>
    <property type="match status" value="1"/>
</dbReference>
<gene>
    <name evidence="7 11" type="primary">gcvT</name>
    <name evidence="11" type="ORF">LR394_20780</name>
</gene>
<evidence type="ECO:0000259" key="9">
    <source>
        <dbReference type="Pfam" id="PF01571"/>
    </source>
</evidence>
<comment type="subunit">
    <text evidence="7">The glycine cleavage system is composed of four proteins: P, T, L and H.</text>
</comment>
<feature type="domain" description="Aminomethyltransferase C-terminal" evidence="10">
    <location>
        <begin position="288"/>
        <end position="370"/>
    </location>
</feature>
<organism evidence="11 12">
    <name type="scientific">Kineosporia babensis</name>
    <dbReference type="NCBI Taxonomy" id="499548"/>
    <lineage>
        <taxon>Bacteria</taxon>
        <taxon>Bacillati</taxon>
        <taxon>Actinomycetota</taxon>
        <taxon>Actinomycetes</taxon>
        <taxon>Kineosporiales</taxon>
        <taxon>Kineosporiaceae</taxon>
        <taxon>Kineosporia</taxon>
    </lineage>
</organism>
<evidence type="ECO:0000256" key="6">
    <source>
        <dbReference type="ARBA" id="ARBA00047665"/>
    </source>
</evidence>
<dbReference type="GO" id="GO:0005960">
    <property type="term" value="C:glycine cleavage complex"/>
    <property type="evidence" value="ECO:0007669"/>
    <property type="project" value="InterPro"/>
</dbReference>
<dbReference type="GO" id="GO:0005829">
    <property type="term" value="C:cytosol"/>
    <property type="evidence" value="ECO:0007669"/>
    <property type="project" value="TreeGrafter"/>
</dbReference>
<evidence type="ECO:0000256" key="7">
    <source>
        <dbReference type="HAMAP-Rule" id="MF_00259"/>
    </source>
</evidence>
<comment type="catalytic activity">
    <reaction evidence="6 7">
        <text>N(6)-[(R)-S(8)-aminomethyldihydrolipoyl]-L-lysyl-[protein] + (6S)-5,6,7,8-tetrahydrofolate = N(6)-[(R)-dihydrolipoyl]-L-lysyl-[protein] + (6R)-5,10-methylene-5,6,7,8-tetrahydrofolate + NH4(+)</text>
        <dbReference type="Rhea" id="RHEA:16945"/>
        <dbReference type="Rhea" id="RHEA-COMP:10475"/>
        <dbReference type="Rhea" id="RHEA-COMP:10492"/>
        <dbReference type="ChEBI" id="CHEBI:15636"/>
        <dbReference type="ChEBI" id="CHEBI:28938"/>
        <dbReference type="ChEBI" id="CHEBI:57453"/>
        <dbReference type="ChEBI" id="CHEBI:83100"/>
        <dbReference type="ChEBI" id="CHEBI:83143"/>
        <dbReference type="EC" id="2.1.2.10"/>
    </reaction>
</comment>
<comment type="caution">
    <text evidence="11">The sequence shown here is derived from an EMBL/GenBank/DDBJ whole genome shotgun (WGS) entry which is preliminary data.</text>
</comment>
<keyword evidence="4 7" id="KW-0808">Transferase</keyword>
<evidence type="ECO:0000256" key="5">
    <source>
        <dbReference type="ARBA" id="ARBA00031395"/>
    </source>
</evidence>
<dbReference type="Pfam" id="PF01571">
    <property type="entry name" value="GCV_T"/>
    <property type="match status" value="1"/>
</dbReference>
<reference evidence="11" key="1">
    <citation type="submission" date="2021-11" db="EMBL/GenBank/DDBJ databases">
        <title>Streptomyces corallinus and Kineosporia corallina sp. nov., two new coral-derived marine actinobacteria.</title>
        <authorList>
            <person name="Buangrab K."/>
            <person name="Sutthacheep M."/>
            <person name="Yeemin T."/>
            <person name="Harunari E."/>
            <person name="Igarashi Y."/>
            <person name="Sripreechasak P."/>
            <person name="Kanchanasin P."/>
            <person name="Tanasupawat S."/>
            <person name="Phongsopitanun W."/>
        </authorList>
    </citation>
    <scope>NUCLEOTIDE SEQUENCE</scope>
    <source>
        <strain evidence="11">JCM 31032</strain>
    </source>
</reference>
<dbReference type="Proteomes" id="UP001138997">
    <property type="component" value="Unassembled WGS sequence"/>
</dbReference>
<dbReference type="InterPro" id="IPR022903">
    <property type="entry name" value="GcvT_bac"/>
</dbReference>
<evidence type="ECO:0000256" key="3">
    <source>
        <dbReference type="ARBA" id="ARBA00022576"/>
    </source>
</evidence>